<dbReference type="SUPFAM" id="SSF52540">
    <property type="entry name" value="P-loop containing nucleoside triphosphate hydrolases"/>
    <property type="match status" value="1"/>
</dbReference>
<evidence type="ECO:0000313" key="6">
    <source>
        <dbReference type="EMBL" id="MBO3796931.1"/>
    </source>
</evidence>
<dbReference type="PROSITE" id="PS00211">
    <property type="entry name" value="ABC_TRANSPORTER_1"/>
    <property type="match status" value="1"/>
</dbReference>
<protein>
    <submittedName>
        <fullName evidence="6">ABC transporter ATP-binding protein</fullName>
    </submittedName>
</protein>
<evidence type="ECO:0000256" key="2">
    <source>
        <dbReference type="ARBA" id="ARBA00022448"/>
    </source>
</evidence>
<evidence type="ECO:0000256" key="3">
    <source>
        <dbReference type="ARBA" id="ARBA00022741"/>
    </source>
</evidence>
<dbReference type="InterPro" id="IPR017871">
    <property type="entry name" value="ABC_transporter-like_CS"/>
</dbReference>
<dbReference type="GO" id="GO:0005524">
    <property type="term" value="F:ATP binding"/>
    <property type="evidence" value="ECO:0007669"/>
    <property type="project" value="UniProtKB-KW"/>
</dbReference>
<evidence type="ECO:0000256" key="4">
    <source>
        <dbReference type="ARBA" id="ARBA00022840"/>
    </source>
</evidence>
<sequence>MISSPIEVKSIKKSLQGREILKGISFNVEKGDIFGFIGPNGAGKTTTIRILLGLYAADEGSASIMGYDVSNDESRKKVGFVIDGDGLYDNMTAEANLGYYLKIYEKPVDKTQIKKVLDLVGLANRAQDKVGTFSKGMRQRLALARALVYKPEVLILDEPTSGIDPSAQLDIRQILLDLVHKENKTVLLSSHNMDEVQKICNRVALLNNGEIKLYGRLDELCRQVGKNIITVHANTLIDDRTKNKLKSMKEFGLSKINEKDLIFTPSGNIKVPDIINMLAKEGVEVERVSKNDASLEDVYNKIVRSDVNQ</sequence>
<keyword evidence="3" id="KW-0547">Nucleotide-binding</keyword>
<dbReference type="PANTHER" id="PTHR43335:SF4">
    <property type="entry name" value="ABC TRANSPORTER, ATP-BINDING PROTEIN"/>
    <property type="match status" value="1"/>
</dbReference>
<dbReference type="AlphaFoldDB" id="A0A8I1WGY5"/>
<feature type="domain" description="ABC transporter" evidence="5">
    <location>
        <begin position="6"/>
        <end position="233"/>
    </location>
</feature>
<dbReference type="GO" id="GO:0016887">
    <property type="term" value="F:ATP hydrolysis activity"/>
    <property type="evidence" value="ECO:0007669"/>
    <property type="project" value="InterPro"/>
</dbReference>
<dbReference type="RefSeq" id="WP_059293353.1">
    <property type="nucleotide sequence ID" value="NZ_JAGFPW010000037.1"/>
</dbReference>
<dbReference type="PROSITE" id="PS50893">
    <property type="entry name" value="ABC_TRANSPORTER_2"/>
    <property type="match status" value="1"/>
</dbReference>
<proteinExistence type="inferred from homology"/>
<comment type="similarity">
    <text evidence="1">Belongs to the ABC transporter superfamily.</text>
</comment>
<name>A0A8I1WGY5_BACIU</name>
<dbReference type="Proteomes" id="UP000665181">
    <property type="component" value="Unassembled WGS sequence"/>
</dbReference>
<evidence type="ECO:0000259" key="5">
    <source>
        <dbReference type="PROSITE" id="PS50893"/>
    </source>
</evidence>
<dbReference type="InterPro" id="IPR027417">
    <property type="entry name" value="P-loop_NTPase"/>
</dbReference>
<evidence type="ECO:0000313" key="7">
    <source>
        <dbReference type="Proteomes" id="UP000665181"/>
    </source>
</evidence>
<dbReference type="SMART" id="SM00382">
    <property type="entry name" value="AAA"/>
    <property type="match status" value="1"/>
</dbReference>
<dbReference type="CDD" id="cd03230">
    <property type="entry name" value="ABC_DR_subfamily_A"/>
    <property type="match status" value="1"/>
</dbReference>
<dbReference type="InterPro" id="IPR003593">
    <property type="entry name" value="AAA+_ATPase"/>
</dbReference>
<comment type="caution">
    <text evidence="6">The sequence shown here is derived from an EMBL/GenBank/DDBJ whole genome shotgun (WGS) entry which is preliminary data.</text>
</comment>
<reference evidence="6" key="1">
    <citation type="submission" date="2021-03" db="EMBL/GenBank/DDBJ databases">
        <title>Isolation of Bacillus subtilis from fermented food sample.</title>
        <authorList>
            <person name="Lakshmanan V."/>
            <person name="Athira K."/>
            <person name="Rajagopal K."/>
        </authorList>
    </citation>
    <scope>NUCLEOTIDE SEQUENCE</scope>
    <source>
        <strain evidence="6">S1</strain>
    </source>
</reference>
<keyword evidence="4 6" id="KW-0067">ATP-binding</keyword>
<accession>A0A8I1WGY5</accession>
<organism evidence="6 7">
    <name type="scientific">Bacillus subtilis</name>
    <dbReference type="NCBI Taxonomy" id="1423"/>
    <lineage>
        <taxon>Bacteria</taxon>
        <taxon>Bacillati</taxon>
        <taxon>Bacillota</taxon>
        <taxon>Bacilli</taxon>
        <taxon>Bacillales</taxon>
        <taxon>Bacillaceae</taxon>
        <taxon>Bacillus</taxon>
    </lineage>
</organism>
<dbReference type="InterPro" id="IPR003439">
    <property type="entry name" value="ABC_transporter-like_ATP-bd"/>
</dbReference>
<evidence type="ECO:0000256" key="1">
    <source>
        <dbReference type="ARBA" id="ARBA00005417"/>
    </source>
</evidence>
<dbReference type="PANTHER" id="PTHR43335">
    <property type="entry name" value="ABC TRANSPORTER, ATP-BINDING PROTEIN"/>
    <property type="match status" value="1"/>
</dbReference>
<gene>
    <name evidence="6" type="ORF">J5227_22090</name>
</gene>
<dbReference type="EMBL" id="JAGFPW010000037">
    <property type="protein sequence ID" value="MBO3796931.1"/>
    <property type="molecule type" value="Genomic_DNA"/>
</dbReference>
<dbReference type="Pfam" id="PF00005">
    <property type="entry name" value="ABC_tran"/>
    <property type="match status" value="1"/>
</dbReference>
<dbReference type="Gene3D" id="3.40.50.300">
    <property type="entry name" value="P-loop containing nucleotide triphosphate hydrolases"/>
    <property type="match status" value="1"/>
</dbReference>
<keyword evidence="2" id="KW-0813">Transport</keyword>